<accession>A0A5S6QT83</accession>
<evidence type="ECO:0000313" key="3">
    <source>
        <dbReference type="WBParaSite" id="TMUE_2000010338.1"/>
    </source>
</evidence>
<evidence type="ECO:0000313" key="2">
    <source>
        <dbReference type="Proteomes" id="UP000046395"/>
    </source>
</evidence>
<evidence type="ECO:0000256" key="1">
    <source>
        <dbReference type="SAM" id="MobiDB-lite"/>
    </source>
</evidence>
<sequence length="146" mass="17751">MIPSFTFIGWFERKFRYLSEFVGFRKTLVFGCPFSRITKASKNGKAGTEEDGKGKEETDEEGRIEEEEEEARKNRKKRRRRRKDGNTRRLKKRKWRKKKEEKEKQKKKTEEIGKKKNKKKKENINREHNEFEAKHKFKEAHFLVTV</sequence>
<keyword evidence="2" id="KW-1185">Reference proteome</keyword>
<protein>
    <submittedName>
        <fullName evidence="3">Uncharacterized protein</fullName>
    </submittedName>
</protein>
<dbReference type="AlphaFoldDB" id="A0A5S6QT83"/>
<feature type="compositionally biased region" description="Acidic residues" evidence="1">
    <location>
        <begin position="57"/>
        <end position="69"/>
    </location>
</feature>
<organism evidence="2 3">
    <name type="scientific">Trichuris muris</name>
    <name type="common">Mouse whipworm</name>
    <dbReference type="NCBI Taxonomy" id="70415"/>
    <lineage>
        <taxon>Eukaryota</taxon>
        <taxon>Metazoa</taxon>
        <taxon>Ecdysozoa</taxon>
        <taxon>Nematoda</taxon>
        <taxon>Enoplea</taxon>
        <taxon>Dorylaimia</taxon>
        <taxon>Trichinellida</taxon>
        <taxon>Trichuridae</taxon>
        <taxon>Trichuris</taxon>
    </lineage>
</organism>
<name>A0A5S6QT83_TRIMR</name>
<feature type="compositionally biased region" description="Basic and acidic residues" evidence="1">
    <location>
        <begin position="122"/>
        <end position="132"/>
    </location>
</feature>
<dbReference type="Proteomes" id="UP000046395">
    <property type="component" value="Unassembled WGS sequence"/>
</dbReference>
<proteinExistence type="predicted"/>
<feature type="compositionally biased region" description="Basic and acidic residues" evidence="1">
    <location>
        <begin position="98"/>
        <end position="114"/>
    </location>
</feature>
<reference evidence="3" key="1">
    <citation type="submission" date="2019-12" db="UniProtKB">
        <authorList>
            <consortium name="WormBaseParasite"/>
        </authorList>
    </citation>
    <scope>IDENTIFICATION</scope>
</reference>
<feature type="region of interest" description="Disordered" evidence="1">
    <location>
        <begin position="38"/>
        <end position="132"/>
    </location>
</feature>
<feature type="compositionally biased region" description="Basic and acidic residues" evidence="1">
    <location>
        <begin position="47"/>
        <end position="56"/>
    </location>
</feature>
<dbReference type="WBParaSite" id="TMUE_2000010338.1">
    <property type="protein sequence ID" value="TMUE_2000010338.1"/>
    <property type="gene ID" value="WBGene00300952"/>
</dbReference>
<feature type="compositionally biased region" description="Basic residues" evidence="1">
    <location>
        <begin position="73"/>
        <end position="97"/>
    </location>
</feature>